<feature type="transmembrane region" description="Helical" evidence="2">
    <location>
        <begin position="2395"/>
        <end position="2415"/>
    </location>
</feature>
<feature type="compositionally biased region" description="Polar residues" evidence="1">
    <location>
        <begin position="1319"/>
        <end position="1329"/>
    </location>
</feature>
<feature type="compositionally biased region" description="Low complexity" evidence="1">
    <location>
        <begin position="2015"/>
        <end position="2027"/>
    </location>
</feature>
<feature type="region of interest" description="Disordered" evidence="1">
    <location>
        <begin position="1925"/>
        <end position="2027"/>
    </location>
</feature>
<feature type="transmembrane region" description="Helical" evidence="2">
    <location>
        <begin position="2331"/>
        <end position="2353"/>
    </location>
</feature>
<dbReference type="KEGG" id="tbg:TbgDal_X19120"/>
<evidence type="ECO:0000256" key="1">
    <source>
        <dbReference type="SAM" id="MobiDB-lite"/>
    </source>
</evidence>
<feature type="compositionally biased region" description="Low complexity" evidence="1">
    <location>
        <begin position="528"/>
        <end position="541"/>
    </location>
</feature>
<keyword evidence="2" id="KW-0472">Membrane</keyword>
<evidence type="ECO:0000313" key="4">
    <source>
        <dbReference type="Proteomes" id="UP000002316"/>
    </source>
</evidence>
<dbReference type="EMBL" id="FN554973">
    <property type="protein sequence ID" value="CBH16808.1"/>
    <property type="molecule type" value="Genomic_DNA"/>
</dbReference>
<dbReference type="Proteomes" id="UP000002316">
    <property type="component" value="Chromosome 10"/>
</dbReference>
<dbReference type="GeneID" id="23865167"/>
<evidence type="ECO:0000313" key="3">
    <source>
        <dbReference type="EMBL" id="CBH16808.1"/>
    </source>
</evidence>
<protein>
    <submittedName>
        <fullName evidence="3">Uncharacterized protein</fullName>
    </submittedName>
</protein>
<feature type="compositionally biased region" description="Polar residues" evidence="1">
    <location>
        <begin position="1482"/>
        <end position="1491"/>
    </location>
</feature>
<keyword evidence="2" id="KW-0812">Transmembrane</keyword>
<feature type="region of interest" description="Disordered" evidence="1">
    <location>
        <begin position="521"/>
        <end position="551"/>
    </location>
</feature>
<feature type="compositionally biased region" description="Polar residues" evidence="1">
    <location>
        <begin position="744"/>
        <end position="756"/>
    </location>
</feature>
<dbReference type="PANTHER" id="PTHR39670:SF2">
    <property type="entry name" value="PARAFLAGELLAR ROD PROTEIN"/>
    <property type="match status" value="1"/>
</dbReference>
<feature type="region of interest" description="Disordered" evidence="1">
    <location>
        <begin position="1276"/>
        <end position="1334"/>
    </location>
</feature>
<dbReference type="OrthoDB" id="246512at2759"/>
<feature type="compositionally biased region" description="Basic and acidic residues" evidence="1">
    <location>
        <begin position="1283"/>
        <end position="1297"/>
    </location>
</feature>
<gene>
    <name evidence="3" type="ORF">TbgDal_X19120</name>
</gene>
<dbReference type="VEuPathDB" id="TriTrypDB:Tbg972.10.19120"/>
<feature type="compositionally biased region" description="Low complexity" evidence="1">
    <location>
        <begin position="1989"/>
        <end position="2002"/>
    </location>
</feature>
<sequence>MLFLEPEVDYFRMQLHHLAIPTSICIPSVPKTSRNPETRANGDQECETGGENAKVDGTVPFITQEEQNKVIQRALRVALYQRFPYESYDTLENVYILAVTHLALPLVGDTGLSYEDLATLEICEHSLPPELRHRTFPSHLNALIAQRNPPDSGSVIQDRMLDHSATQGSSEEGTGKQRFNDSYFILIPDLTDEQAMVYCKGRQYAGSMLGSGKASVGPASDAARFPRSTLWDDARHSRANALEGPSEDLLSFHVVEGDMIHYVETPQGGLSEPAPRSLRFAAFKVALSQFSFEEQQYYTKKREEVRSHGSTTTLWGSTLHSSEANEVHINKTVRTILASEVPGRWRAEEEEAMKKFFTKCNSVLRAYSTPSSQMDDASKGDGGVLAPKQPGAPVSDEHKTRNVAESLGQTERLSHLYGVRRLVYSFAACDCYHLVAEDNNPLYYAKSSRATYEPHTVNVTLISDLTVSPRLTPAFSASPQRCLGARIGTTKTVEGLVVSNQPSRAPSPDIKPCAVGEKFSVGSKRHSPSPGVSPPTSGTHGSDSHAPLQRLPSNTEGYLRLTTSLVCNNVSGNLKHRKENLLEKGLSFGRLNPCHEQATEGNVKCSYEKAVCAGDVVNLFRLLATSSIAQHQLRHNVIRPVISAAVLDSSGNAGTRGALHRHYQRIKCRALLDHTWYSIPIQPVPSTQDEVQWIPIVFGSAECISDVGYRTAVHIGFFPNAEVTDDSVRGNPLRPKGTAFATDVSKQSASPGTATRSAMMPLDTNHATLQTSSSDGSKGLCFSAQLKTAVSSSNEEVPAGVSARRGGVAMSFNTGNEEVPTGVSARRGGVAMSFNTGNEEVPTGVSARRGGVAMSFNTGNEEVPTGVSARRGGVAMSFNTGNEEVPTGVSARRGGVAMSFNTGNEEVPTGVSARRGGVAMSFNTGNEEVPAGVSARRGGVAMSFNTGNEEVPTGVSARRGGVAMSFNTGNEEVPAGVSARRGGVAMSFNTGNEEVPAGVSARRGGVAMSFNTGNEEVPAGVSARRGGVAMSFNTGNEEVPAGVSARRGGVAMSFNTGNEEVPTGVSARRGGVAMSFNTGNEEVPAGVSARRGGVAMSFNTGNLTGVGSGNVACSSEREIALRRSAMKGGSGWEQRCSSALFSPRPYRPTSLRVWEPGADDQSNSNRFEQGTRVTCAGPPAGFSATSTPWWRLPSQGPRRGDGVNAGRGECSTGGFCNDWQQCDTCGGRFPQGSTSDPRFCEHLQSRPTSVLNTYGKFSRSHSPHPSYNAMQQRQTQHYSTMGRDGRLRPPHTDRWDSNDVNGDVSPRTATDPLRGTFWKSPTLNPSNYRNGADPLLSPLSSPSCSGVLTPNAGRRPTIGEFAATNTRSSAFNCLSSFKHHGAPTEICNRTASGLENNYHGPSFCKNRAGVPAKRSVVPTFGRMDTLYDNSASGIPIYNEYGYPQGDSRVRPRGMQVMDMMYDRQWQRTQPPARMPVGAGPTNRGSLSTPWTNTTKNSVCGMRRACLPGKPPLASTRPNGASNTLNNGIAPTAVRRLTLRERIQLQRRLQQREANISAFETNIKENYCVGNDVKRLRTDVGDLSSANKTTASNGGERTTTETNSACGARTAAALAAVTFGGDPLSKGSLHSIGKDIMRLKSLTSPFAEADGVNVSFCLRDLTNAFLRMPQSEIKEYDLSKAAWLEDGVSCFVSAKPTKFNGEFENYVRHFNFHQQPFYLRERAFLFVLRVPTQPQLRLIIVVHNMHDFLSVLRQRPLRPLESWRGPHSMDEEMGGLSERENASQLPADECNSGRTRTFLQRVCKFVKNCISGGNGGGTQQMGWAPITWGQRLALLRIQASAAVHGQAWSECTTPLLTDPVVLYSRMSFLSNRTASFAVLRCQLDTLKAFASTWIKSKRTTADENQVRMIQNRISKVESIQLGCDAPTAGIGEPKTSSSSEVQAAGRVQQRLRSLPLRKRMGAPFAWKKADTTSNSVEKKGETQRQPQLNSTISSYSSSASLCRSKPEVGGANSSTPPGGVPASDAAGAATPLADADGTLIRIAEKLTSSTDIVSGNNPFPPMRTILKLVTLWEQNAQRQRAFNDCPAEPAPYSYGGSDTVLVSNLGARAELRDHQDDYDISVSHIQQLLQWQWEYHQNSYEALSLPVFRGALVASRGCRYGSDACSSVDPKVMGVNPLSRSLLLALVKWGWLVPIDYKALHKRAVRHTAVGDNMLSRVQFGFGVRRRTLFVGVLGFTCYRGWALSLLILYAAYRCFKLAAVGLLSTGAPWPAPLHSGTSIVYSRSEAAVEAMLEERQHFLSQLLATRVLQTQHYVHNVASRLDMLLRGYSPILSLIIGIELLFVWIFFACWSGAARVSATFGVNIDLLHQYMSELISPLPLYDNVMWCLTYMKPNVAGVETFSLVAPLFVVLCLMTQSPLRWVLYKTWEMFLHDDALVRRPVLSF</sequence>
<reference evidence="4" key="1">
    <citation type="journal article" date="2010" name="PLoS Negl. Trop. Dis.">
        <title>The genome sequence of Trypanosoma brucei gambiense, causative agent of chronic human african trypanosomiasis.</title>
        <authorList>
            <person name="Jackson A.P."/>
            <person name="Sanders M."/>
            <person name="Berry A."/>
            <person name="McQuillan J."/>
            <person name="Aslett M.A."/>
            <person name="Quail M.A."/>
            <person name="Chukualim B."/>
            <person name="Capewell P."/>
            <person name="MacLeod A."/>
            <person name="Melville S.E."/>
            <person name="Gibson W."/>
            <person name="Barry J.D."/>
            <person name="Berriman M."/>
            <person name="Hertz-Fowler C."/>
        </authorList>
    </citation>
    <scope>NUCLEOTIDE SEQUENCE [LARGE SCALE GENOMIC DNA]</scope>
    <source>
        <strain evidence="4">MHOM/CI/86/DAL972</strain>
    </source>
</reference>
<name>D0A0Q0_TRYB9</name>
<feature type="region of interest" description="Disordered" evidence="1">
    <location>
        <begin position="737"/>
        <end position="758"/>
    </location>
</feature>
<organism evidence="3 4">
    <name type="scientific">Trypanosoma brucei gambiense (strain MHOM/CI/86/DAL972)</name>
    <dbReference type="NCBI Taxonomy" id="679716"/>
    <lineage>
        <taxon>Eukaryota</taxon>
        <taxon>Discoba</taxon>
        <taxon>Euglenozoa</taxon>
        <taxon>Kinetoplastea</taxon>
        <taxon>Metakinetoplastina</taxon>
        <taxon>Trypanosomatida</taxon>
        <taxon>Trypanosomatidae</taxon>
        <taxon>Trypanosoma</taxon>
    </lineage>
</organism>
<feature type="region of interest" description="Disordered" evidence="1">
    <location>
        <begin position="1470"/>
        <end position="1491"/>
    </location>
</feature>
<dbReference type="RefSeq" id="XP_011779072.1">
    <property type="nucleotide sequence ID" value="XM_011780770.1"/>
</dbReference>
<dbReference type="PANTHER" id="PTHR39670">
    <property type="entry name" value="C2 DOMAIN-CONTAINING PROTEIN-RELATED"/>
    <property type="match status" value="1"/>
</dbReference>
<evidence type="ECO:0000256" key="2">
    <source>
        <dbReference type="SAM" id="Phobius"/>
    </source>
</evidence>
<proteinExistence type="predicted"/>
<feature type="transmembrane region" description="Helical" evidence="2">
    <location>
        <begin position="2228"/>
        <end position="2252"/>
    </location>
</feature>
<keyword evidence="2" id="KW-1133">Transmembrane helix</keyword>
<feature type="region of interest" description="Disordered" evidence="1">
    <location>
        <begin position="370"/>
        <end position="399"/>
    </location>
</feature>
<accession>D0A0Q0</accession>